<keyword evidence="2 5" id="KW-0808">Transferase</keyword>
<dbReference type="InterPro" id="IPR052700">
    <property type="entry name" value="Carb_kinase_PfkB-like"/>
</dbReference>
<dbReference type="Pfam" id="PF00294">
    <property type="entry name" value="PfkB"/>
    <property type="match status" value="1"/>
</dbReference>
<dbReference type="SUPFAM" id="SSF53613">
    <property type="entry name" value="Ribokinase-like"/>
    <property type="match status" value="1"/>
</dbReference>
<dbReference type="CDD" id="cd01168">
    <property type="entry name" value="adenosine_kinase"/>
    <property type="match status" value="1"/>
</dbReference>
<dbReference type="InterPro" id="IPR029056">
    <property type="entry name" value="Ribokinase-like"/>
</dbReference>
<name>A0A484H7M4_9ZZZZ</name>
<keyword evidence="3 5" id="KW-0418">Kinase</keyword>
<evidence type="ECO:0000256" key="1">
    <source>
        <dbReference type="ARBA" id="ARBA00010688"/>
    </source>
</evidence>
<dbReference type="Gene3D" id="3.40.1190.20">
    <property type="match status" value="1"/>
</dbReference>
<dbReference type="EMBL" id="LR026963">
    <property type="protein sequence ID" value="VBB69754.1"/>
    <property type="molecule type" value="Genomic_DNA"/>
</dbReference>
<evidence type="ECO:0000259" key="4">
    <source>
        <dbReference type="Pfam" id="PF00294"/>
    </source>
</evidence>
<dbReference type="PROSITE" id="PS00584">
    <property type="entry name" value="PFKB_KINASES_2"/>
    <property type="match status" value="1"/>
</dbReference>
<dbReference type="InterPro" id="IPR002173">
    <property type="entry name" value="Carboh/pur_kinase_PfkB_CS"/>
</dbReference>
<organism evidence="5">
    <name type="scientific">invertebrate metagenome</name>
    <dbReference type="NCBI Taxonomy" id="1711999"/>
    <lineage>
        <taxon>unclassified sequences</taxon>
        <taxon>metagenomes</taxon>
        <taxon>organismal metagenomes</taxon>
    </lineage>
</organism>
<dbReference type="PANTHER" id="PTHR43320:SF3">
    <property type="entry name" value="CARBOHYDRATE KINASE PFKB DOMAIN-CONTAINING PROTEIN"/>
    <property type="match status" value="1"/>
</dbReference>
<dbReference type="GO" id="GO:0008865">
    <property type="term" value="F:fructokinase activity"/>
    <property type="evidence" value="ECO:0007669"/>
    <property type="project" value="UniProtKB-EC"/>
</dbReference>
<dbReference type="AlphaFoldDB" id="A0A484H7M4"/>
<evidence type="ECO:0000313" key="5">
    <source>
        <dbReference type="EMBL" id="VBB69754.1"/>
    </source>
</evidence>
<gene>
    <name evidence="5" type="ORF">RIEGSTA812A_PEG_1227</name>
</gene>
<dbReference type="EC" id="2.7.1.4" evidence="5"/>
<protein>
    <submittedName>
        <fullName evidence="5">Fructokinase</fullName>
        <ecNumber evidence="5">2.7.1.4</ecNumber>
    </submittedName>
</protein>
<feature type="domain" description="Carbohydrate kinase PfkB" evidence="4">
    <location>
        <begin position="68"/>
        <end position="338"/>
    </location>
</feature>
<proteinExistence type="inferred from homology"/>
<evidence type="ECO:0000256" key="3">
    <source>
        <dbReference type="ARBA" id="ARBA00022777"/>
    </source>
</evidence>
<accession>A0A484H7M4</accession>
<evidence type="ECO:0000256" key="2">
    <source>
        <dbReference type="ARBA" id="ARBA00022679"/>
    </source>
</evidence>
<dbReference type="SMR" id="A0A484H7M4"/>
<sequence>MRNARYTRLDRFQHAILPDRLIMNHSRFDVVAIGNAIMDVLAYVDDAFLTTHALRKGTMRLIDVDQADYLYNNMQSTIEYSGGSAANTAVGLAALGGQAAFIGKVADDPLGRAFSDEINSCGVHFTTSLLQGGPSTAYCLVLVTPDAQRTMNTYLGACLTLQPDDIDLDLVQSAQITYLEGYQWDLPRAKEVMQRAAQAALASGGKVALSLSDCLCVDRHRAEFLDWVRYHIDILFANEIEIMSLYQVSTFDEALRAAREYGTTVALTRGEKGSVIATTDSVHVICAEPVTSIVDTTGAGDLFAAGFLYGLTRDRPAALCARLGSLCAAEVISHFGVRPIQSLVDLAKMRLPELRDLSW</sequence>
<comment type="similarity">
    <text evidence="1">Belongs to the carbohydrate kinase PfkB family.</text>
</comment>
<dbReference type="InterPro" id="IPR011611">
    <property type="entry name" value="PfkB_dom"/>
</dbReference>
<dbReference type="PANTHER" id="PTHR43320">
    <property type="entry name" value="SUGAR KINASE"/>
    <property type="match status" value="1"/>
</dbReference>
<reference evidence="5" key="1">
    <citation type="submission" date="2018-10" db="EMBL/GenBank/DDBJ databases">
        <authorList>
            <person name="Gruber-Vodicka H."/>
            <person name="Jaeckle O."/>
        </authorList>
    </citation>
    <scope>NUCLEOTIDE SEQUENCE</scope>
</reference>